<evidence type="ECO:0000256" key="1">
    <source>
        <dbReference type="ARBA" id="ARBA00022723"/>
    </source>
</evidence>
<dbReference type="InterPro" id="IPR036869">
    <property type="entry name" value="J_dom_sf"/>
</dbReference>
<evidence type="ECO:0000256" key="3">
    <source>
        <dbReference type="ARBA" id="ARBA00022833"/>
    </source>
</evidence>
<dbReference type="Pfam" id="PF12171">
    <property type="entry name" value="zf-C2H2_jaz"/>
    <property type="match status" value="1"/>
</dbReference>
<evidence type="ECO:0000259" key="8">
    <source>
        <dbReference type="PROSITE" id="PS50157"/>
    </source>
</evidence>
<dbReference type="PROSITE" id="PS50076">
    <property type="entry name" value="DNAJ_2"/>
    <property type="match status" value="1"/>
</dbReference>
<dbReference type="PRINTS" id="PR00625">
    <property type="entry name" value="JDOMAIN"/>
</dbReference>
<feature type="domain" description="J" evidence="7">
    <location>
        <begin position="3"/>
        <end position="69"/>
    </location>
</feature>
<evidence type="ECO:0000259" key="7">
    <source>
        <dbReference type="PROSITE" id="PS50076"/>
    </source>
</evidence>
<keyword evidence="2 4" id="KW-0863">Zinc-finger</keyword>
<dbReference type="InterPro" id="IPR051964">
    <property type="entry name" value="Chaperone_stress_response"/>
</dbReference>
<dbReference type="InterPro" id="IPR013087">
    <property type="entry name" value="Znf_C2H2_type"/>
</dbReference>
<organism evidence="9 10">
    <name type="scientific">Protomyces lactucae-debilis</name>
    <dbReference type="NCBI Taxonomy" id="2754530"/>
    <lineage>
        <taxon>Eukaryota</taxon>
        <taxon>Fungi</taxon>
        <taxon>Dikarya</taxon>
        <taxon>Ascomycota</taxon>
        <taxon>Taphrinomycotina</taxon>
        <taxon>Taphrinomycetes</taxon>
        <taxon>Taphrinales</taxon>
        <taxon>Protomycetaceae</taxon>
        <taxon>Protomyces</taxon>
    </lineage>
</organism>
<dbReference type="SUPFAM" id="SSF57667">
    <property type="entry name" value="beta-beta-alpha zinc fingers"/>
    <property type="match status" value="1"/>
</dbReference>
<feature type="compositionally biased region" description="Basic residues" evidence="6">
    <location>
        <begin position="433"/>
        <end position="448"/>
    </location>
</feature>
<dbReference type="SMART" id="SM00451">
    <property type="entry name" value="ZnF_U1"/>
    <property type="match status" value="1"/>
</dbReference>
<feature type="domain" description="C2H2-type" evidence="8">
    <location>
        <begin position="291"/>
        <end position="315"/>
    </location>
</feature>
<dbReference type="GO" id="GO:0003676">
    <property type="term" value="F:nucleic acid binding"/>
    <property type="evidence" value="ECO:0007669"/>
    <property type="project" value="InterPro"/>
</dbReference>
<keyword evidence="1" id="KW-0479">Metal-binding</keyword>
<feature type="coiled-coil region" evidence="5">
    <location>
        <begin position="237"/>
        <end position="294"/>
    </location>
</feature>
<dbReference type="AlphaFoldDB" id="A0A1Y2FMH2"/>
<dbReference type="FunFam" id="1.10.287.110:FF:000046">
    <property type="entry name" value="dnaJ homolog subfamily C member 21"/>
    <property type="match status" value="1"/>
</dbReference>
<dbReference type="CDD" id="cd06257">
    <property type="entry name" value="DnaJ"/>
    <property type="match status" value="1"/>
</dbReference>
<dbReference type="InterPro" id="IPR036236">
    <property type="entry name" value="Znf_C2H2_sf"/>
</dbReference>
<evidence type="ECO:0000313" key="10">
    <source>
        <dbReference type="Proteomes" id="UP000193685"/>
    </source>
</evidence>
<dbReference type="RefSeq" id="XP_040726444.1">
    <property type="nucleotide sequence ID" value="XM_040866755.1"/>
</dbReference>
<dbReference type="GeneID" id="63783354"/>
<dbReference type="InterPro" id="IPR018253">
    <property type="entry name" value="DnaJ_domain_CS"/>
</dbReference>
<dbReference type="PROSITE" id="PS00636">
    <property type="entry name" value="DNAJ_1"/>
    <property type="match status" value="1"/>
</dbReference>
<dbReference type="Gene3D" id="1.10.287.110">
    <property type="entry name" value="DnaJ domain"/>
    <property type="match status" value="1"/>
</dbReference>
<dbReference type="GO" id="GO:0005737">
    <property type="term" value="C:cytoplasm"/>
    <property type="evidence" value="ECO:0007669"/>
    <property type="project" value="TreeGrafter"/>
</dbReference>
<name>A0A1Y2FMH2_PROLT</name>
<dbReference type="EMBL" id="MCFI01000006">
    <property type="protein sequence ID" value="ORY84426.1"/>
    <property type="molecule type" value="Genomic_DNA"/>
</dbReference>
<evidence type="ECO:0008006" key="11">
    <source>
        <dbReference type="Google" id="ProtNLM"/>
    </source>
</evidence>
<dbReference type="SMART" id="SM00271">
    <property type="entry name" value="DnaJ"/>
    <property type="match status" value="1"/>
</dbReference>
<dbReference type="OrthoDB" id="5894at2759"/>
<reference evidence="9 10" key="1">
    <citation type="submission" date="2016-07" db="EMBL/GenBank/DDBJ databases">
        <title>Pervasive Adenine N6-methylation of Active Genes in Fungi.</title>
        <authorList>
            <consortium name="DOE Joint Genome Institute"/>
            <person name="Mondo S.J."/>
            <person name="Dannebaum R.O."/>
            <person name="Kuo R.C."/>
            <person name="Labutti K."/>
            <person name="Haridas S."/>
            <person name="Kuo A."/>
            <person name="Salamov A."/>
            <person name="Ahrendt S.R."/>
            <person name="Lipzen A."/>
            <person name="Sullivan W."/>
            <person name="Andreopoulos W.B."/>
            <person name="Clum A."/>
            <person name="Lindquist E."/>
            <person name="Daum C."/>
            <person name="Ramamoorthy G.K."/>
            <person name="Gryganskyi A."/>
            <person name="Culley D."/>
            <person name="Magnuson J.K."/>
            <person name="James T.Y."/>
            <person name="O'Malley M.A."/>
            <person name="Stajich J.E."/>
            <person name="Spatafora J.W."/>
            <person name="Visel A."/>
            <person name="Grigoriev I.V."/>
        </authorList>
    </citation>
    <scope>NUCLEOTIDE SEQUENCE [LARGE SCALE GENOMIC DNA]</scope>
    <source>
        <strain evidence="9 10">12-1054</strain>
    </source>
</reference>
<dbReference type="InterPro" id="IPR001623">
    <property type="entry name" value="DnaJ_domain"/>
</dbReference>
<sequence>MRDYYEVLQVSETASDEEIRKAYRKLALKYHPDRNFGNIEEATDLFAEAQSAYEILSDRNERAWYDKNRESILRGASFSDEPTAYTQEEIGLTPAEILAAAGSLASCKLDDSRGGFFDTANRTFELLHAQEVAACAVQGTDCQPIPSFGGSHTEDASVHAFYNAWQAFASAKRFDWAERYRYERSYDRRQRRIVEKENAKLRLAERRSYNEAVAKLLQAARRRDFRIVAKTTTAAQREETMRALRREQQEQARAENLAMQADYKEQDWQRVDVKQQMEEEMQQYEEFALEIECVACGKTFKSEKQYATHERSKKHIQTVKRLKWEMKKEARRLGLDSDLESAEETDEKDDYQTCDEEAKAERAEFSGNTTEPIEPPENGAKIPVREAKATSNVDQLDLDALSLSTGSLDEDSDNQPRAPSPVPRPMPASSNKSKSKRKKQQAKAKLRK</sequence>
<comment type="caution">
    <text evidence="9">The sequence shown here is derived from an EMBL/GenBank/DDBJ whole genome shotgun (WGS) entry which is preliminary data.</text>
</comment>
<keyword evidence="5" id="KW-0175">Coiled coil</keyword>
<dbReference type="SUPFAM" id="SSF46565">
    <property type="entry name" value="Chaperone J-domain"/>
    <property type="match status" value="1"/>
</dbReference>
<dbReference type="Proteomes" id="UP000193685">
    <property type="component" value="Unassembled WGS sequence"/>
</dbReference>
<dbReference type="Pfam" id="PF21884">
    <property type="entry name" value="ZUO1-like_ZHD"/>
    <property type="match status" value="1"/>
</dbReference>
<dbReference type="OMA" id="ACKKQFK"/>
<dbReference type="InterPro" id="IPR022755">
    <property type="entry name" value="Znf_C2H2_jaz"/>
</dbReference>
<keyword evidence="3" id="KW-0862">Zinc</keyword>
<evidence type="ECO:0000256" key="4">
    <source>
        <dbReference type="PROSITE-ProRule" id="PRU00042"/>
    </source>
</evidence>
<dbReference type="InterPro" id="IPR003604">
    <property type="entry name" value="Matrin/U1-like-C_Znf_C2H2"/>
</dbReference>
<evidence type="ECO:0000256" key="2">
    <source>
        <dbReference type="ARBA" id="ARBA00022771"/>
    </source>
</evidence>
<feature type="region of interest" description="Disordered" evidence="6">
    <location>
        <begin position="331"/>
        <end position="448"/>
    </location>
</feature>
<dbReference type="PANTHER" id="PTHR44029">
    <property type="entry name" value="DNAJ HOMOLOG SUBFAMILY C MEMBER 21"/>
    <property type="match status" value="1"/>
</dbReference>
<gene>
    <name evidence="9" type="ORF">BCR37DRAFT_266143</name>
</gene>
<dbReference type="PANTHER" id="PTHR44029:SF1">
    <property type="entry name" value="DNAJ HOMOLOG SUBFAMILY C MEMBER 21"/>
    <property type="match status" value="1"/>
</dbReference>
<evidence type="ECO:0000256" key="6">
    <source>
        <dbReference type="SAM" id="MobiDB-lite"/>
    </source>
</evidence>
<dbReference type="PROSITE" id="PS50157">
    <property type="entry name" value="ZINC_FINGER_C2H2_2"/>
    <property type="match status" value="1"/>
</dbReference>
<dbReference type="Pfam" id="PF00226">
    <property type="entry name" value="DnaJ"/>
    <property type="match status" value="1"/>
</dbReference>
<dbReference type="STRING" id="56484.A0A1Y2FMH2"/>
<keyword evidence="10" id="KW-1185">Reference proteome</keyword>
<dbReference type="InterPro" id="IPR054076">
    <property type="entry name" value="ZUO1-like_ZHD"/>
</dbReference>
<proteinExistence type="predicted"/>
<evidence type="ECO:0000313" key="9">
    <source>
        <dbReference type="EMBL" id="ORY84426.1"/>
    </source>
</evidence>
<dbReference type="PROSITE" id="PS00028">
    <property type="entry name" value="ZINC_FINGER_C2H2_1"/>
    <property type="match status" value="1"/>
</dbReference>
<dbReference type="Gene3D" id="3.30.160.60">
    <property type="entry name" value="Classic Zinc Finger"/>
    <property type="match status" value="1"/>
</dbReference>
<feature type="compositionally biased region" description="Acidic residues" evidence="6">
    <location>
        <begin position="337"/>
        <end position="355"/>
    </location>
</feature>
<protein>
    <recommendedName>
        <fullName evidence="11">J domain-containing protein</fullName>
    </recommendedName>
</protein>
<accession>A0A1Y2FMH2</accession>
<evidence type="ECO:0000256" key="5">
    <source>
        <dbReference type="SAM" id="Coils"/>
    </source>
</evidence>
<dbReference type="GO" id="GO:0008270">
    <property type="term" value="F:zinc ion binding"/>
    <property type="evidence" value="ECO:0007669"/>
    <property type="project" value="UniProtKB-KW"/>
</dbReference>